<feature type="region of interest" description="Disordered" evidence="1">
    <location>
        <begin position="186"/>
        <end position="215"/>
    </location>
</feature>
<comment type="caution">
    <text evidence="3">The sequence shown here is derived from an EMBL/GenBank/DDBJ whole genome shotgun (WGS) entry which is preliminary data.</text>
</comment>
<protein>
    <recommendedName>
        <fullName evidence="2">Fungal lipase-type domain-containing protein</fullName>
    </recommendedName>
</protein>
<evidence type="ECO:0000256" key="1">
    <source>
        <dbReference type="SAM" id="MobiDB-lite"/>
    </source>
</evidence>
<feature type="region of interest" description="Disordered" evidence="1">
    <location>
        <begin position="477"/>
        <end position="510"/>
    </location>
</feature>
<accession>A0A9W8TLU9</accession>
<proteinExistence type="predicted"/>
<feature type="region of interest" description="Disordered" evidence="1">
    <location>
        <begin position="1"/>
        <end position="72"/>
    </location>
</feature>
<dbReference type="Pfam" id="PF01764">
    <property type="entry name" value="Lipase_3"/>
    <property type="match status" value="1"/>
</dbReference>
<organism evidence="3 4">
    <name type="scientific">Xylaria arbuscula</name>
    <dbReference type="NCBI Taxonomy" id="114810"/>
    <lineage>
        <taxon>Eukaryota</taxon>
        <taxon>Fungi</taxon>
        <taxon>Dikarya</taxon>
        <taxon>Ascomycota</taxon>
        <taxon>Pezizomycotina</taxon>
        <taxon>Sordariomycetes</taxon>
        <taxon>Xylariomycetidae</taxon>
        <taxon>Xylariales</taxon>
        <taxon>Xylariaceae</taxon>
        <taxon>Xylaria</taxon>
    </lineage>
</organism>
<dbReference type="GO" id="GO:0006629">
    <property type="term" value="P:lipid metabolic process"/>
    <property type="evidence" value="ECO:0007669"/>
    <property type="project" value="InterPro"/>
</dbReference>
<feature type="compositionally biased region" description="Basic residues" evidence="1">
    <location>
        <begin position="1"/>
        <end position="10"/>
    </location>
</feature>
<sequence length="618" mass="66682">MGLFSSKKKQSQPSSHPQPVAKLQPPTRHANPPPNPLPNAGFLPPPAPPYGWNHSRPPGPPTQNSHHGQDSRYYPPIIVNQHYYLSPPPPSRPFNVYPNSGEGGSLSKLHLGSTSDLIQLPANVISQIVDDGLPRWHAYGTQLINQGAALYDQISSKFDDVMTLIDRDKFLGNENDLFVYEQPAHASPLPSLDTKHQSSTSKGGRAKKSKDQPKGQATAVVASAISGGYFAKVDLYVNSKLPLDLPPFRATVATYPLLCLAAQYSERVYQKPQGSERDAFIQADWRTGTKSHVIKSVSMDHMGTIVFAIRGTATFMDWAVNLNTAPTAPTGFLDDTRNFCHAGFLSVAKKMIAPVASRLRQILEEDPGRCSHSLLITGHSAGGAIASLLYMHMLATSKAASSELNLLTGCFKRVHCVTFGSPPVSLFPLQTPHRSELKKSLFYSFVNEGDPVTRADKAYVKNLLELFAAPAPTPTIAPLPSAPVSTPPKPSKIPGKKSKSSSSSKTSKSSSKASQSLLSIALTSKSKTALAQGPIWRVPPSTLSNAGRIVVLRSGNPHSKLKRTKTVDERLNEGVVAHVASDEKLRGVIWGDPVCHVMKLYAARIEALAVIAVTAKGH</sequence>
<feature type="compositionally biased region" description="Low complexity" evidence="1">
    <location>
        <begin position="11"/>
        <end position="30"/>
    </location>
</feature>
<feature type="compositionally biased region" description="Pro residues" evidence="1">
    <location>
        <begin position="477"/>
        <end position="491"/>
    </location>
</feature>
<dbReference type="VEuPathDB" id="FungiDB:F4678DRAFT_19056"/>
<dbReference type="InterPro" id="IPR029058">
    <property type="entry name" value="AB_hydrolase_fold"/>
</dbReference>
<feature type="compositionally biased region" description="Low complexity" evidence="1">
    <location>
        <begin position="500"/>
        <end position="510"/>
    </location>
</feature>
<evidence type="ECO:0000313" key="4">
    <source>
        <dbReference type="Proteomes" id="UP001148614"/>
    </source>
</evidence>
<dbReference type="CDD" id="cd00519">
    <property type="entry name" value="Lipase_3"/>
    <property type="match status" value="1"/>
</dbReference>
<gene>
    <name evidence="3" type="ORF">NPX13_g4530</name>
</gene>
<dbReference type="InterPro" id="IPR002921">
    <property type="entry name" value="Fungal_lipase-type"/>
</dbReference>
<dbReference type="Gene3D" id="3.40.50.1820">
    <property type="entry name" value="alpha/beta hydrolase"/>
    <property type="match status" value="1"/>
</dbReference>
<feature type="compositionally biased region" description="Pro residues" evidence="1">
    <location>
        <begin position="31"/>
        <end position="49"/>
    </location>
</feature>
<dbReference type="SUPFAM" id="SSF53474">
    <property type="entry name" value="alpha/beta-Hydrolases"/>
    <property type="match status" value="1"/>
</dbReference>
<feature type="domain" description="Fungal lipase-type" evidence="2">
    <location>
        <begin position="306"/>
        <end position="455"/>
    </location>
</feature>
<reference evidence="3" key="1">
    <citation type="submission" date="2022-07" db="EMBL/GenBank/DDBJ databases">
        <title>Genome Sequence of Xylaria arbuscula.</title>
        <authorList>
            <person name="Buettner E."/>
        </authorList>
    </citation>
    <scope>NUCLEOTIDE SEQUENCE</scope>
    <source>
        <strain evidence="3">VT107</strain>
    </source>
</reference>
<name>A0A9W8TLU9_9PEZI</name>
<dbReference type="AlphaFoldDB" id="A0A9W8TLU9"/>
<dbReference type="PANTHER" id="PTHR46023:SF6">
    <property type="entry name" value="LIPASE CLASS 3 FAMILY PROTEIN"/>
    <property type="match status" value="1"/>
</dbReference>
<dbReference type="PANTHER" id="PTHR46023">
    <property type="entry name" value="LIPASE CLASS 3 PROTEIN-LIKE"/>
    <property type="match status" value="1"/>
</dbReference>
<evidence type="ECO:0000313" key="3">
    <source>
        <dbReference type="EMBL" id="KAJ3573922.1"/>
    </source>
</evidence>
<dbReference type="EMBL" id="JANPWZ010000648">
    <property type="protein sequence ID" value="KAJ3573922.1"/>
    <property type="molecule type" value="Genomic_DNA"/>
</dbReference>
<keyword evidence="4" id="KW-1185">Reference proteome</keyword>
<dbReference type="Proteomes" id="UP001148614">
    <property type="component" value="Unassembled WGS sequence"/>
</dbReference>
<evidence type="ECO:0000259" key="2">
    <source>
        <dbReference type="Pfam" id="PF01764"/>
    </source>
</evidence>